<evidence type="ECO:0000256" key="1">
    <source>
        <dbReference type="SAM" id="MobiDB-lite"/>
    </source>
</evidence>
<feature type="compositionally biased region" description="Pro residues" evidence="1">
    <location>
        <begin position="87"/>
        <end position="96"/>
    </location>
</feature>
<accession>A0A0C3NS87</accession>
<keyword evidence="3" id="KW-1185">Reference proteome</keyword>
<dbReference type="Proteomes" id="UP000054217">
    <property type="component" value="Unassembled WGS sequence"/>
</dbReference>
<proteinExistence type="predicted"/>
<reference evidence="3" key="2">
    <citation type="submission" date="2015-01" db="EMBL/GenBank/DDBJ databases">
        <title>Evolutionary Origins and Diversification of the Mycorrhizal Mutualists.</title>
        <authorList>
            <consortium name="DOE Joint Genome Institute"/>
            <consortium name="Mycorrhizal Genomics Consortium"/>
            <person name="Kohler A."/>
            <person name="Kuo A."/>
            <person name="Nagy L.G."/>
            <person name="Floudas D."/>
            <person name="Copeland A."/>
            <person name="Barry K.W."/>
            <person name="Cichocki N."/>
            <person name="Veneault-Fourrey C."/>
            <person name="LaButti K."/>
            <person name="Lindquist E.A."/>
            <person name="Lipzen A."/>
            <person name="Lundell T."/>
            <person name="Morin E."/>
            <person name="Murat C."/>
            <person name="Riley R."/>
            <person name="Ohm R."/>
            <person name="Sun H."/>
            <person name="Tunlid A."/>
            <person name="Henrissat B."/>
            <person name="Grigoriev I.V."/>
            <person name="Hibbett D.S."/>
            <person name="Martin F."/>
        </authorList>
    </citation>
    <scope>NUCLEOTIDE SEQUENCE [LARGE SCALE GENOMIC DNA]</scope>
    <source>
        <strain evidence="3">Marx 270</strain>
    </source>
</reference>
<name>A0A0C3NS87_PISTI</name>
<organism evidence="2 3">
    <name type="scientific">Pisolithus tinctorius Marx 270</name>
    <dbReference type="NCBI Taxonomy" id="870435"/>
    <lineage>
        <taxon>Eukaryota</taxon>
        <taxon>Fungi</taxon>
        <taxon>Dikarya</taxon>
        <taxon>Basidiomycota</taxon>
        <taxon>Agaricomycotina</taxon>
        <taxon>Agaricomycetes</taxon>
        <taxon>Agaricomycetidae</taxon>
        <taxon>Boletales</taxon>
        <taxon>Sclerodermatineae</taxon>
        <taxon>Pisolithaceae</taxon>
        <taxon>Pisolithus</taxon>
    </lineage>
</organism>
<sequence length="198" mass="22159">MISKEGTGWSVRTSPDGSPCPRPPEPTPIRLVCTPATSRRRSSASGFEYSKYKVPPGGVRMKQYPWMGLDRSKQSQPVAEKQKPPRPEQSPGPVPRLPIQESTEPPQAKPRPESTPGGTPPFSQYLHPEVLTISLTRPFSDTERAPKEDEDLDAVACRECVIMICDCRFWCERNMDTDTLPQTPILLHISLCHHMPIC</sequence>
<evidence type="ECO:0000313" key="2">
    <source>
        <dbReference type="EMBL" id="KIO03715.1"/>
    </source>
</evidence>
<dbReference type="EMBL" id="KN831975">
    <property type="protein sequence ID" value="KIO03715.1"/>
    <property type="molecule type" value="Genomic_DNA"/>
</dbReference>
<dbReference type="AlphaFoldDB" id="A0A0C3NS87"/>
<dbReference type="HOGENOM" id="CLU_1378637_0_0_1"/>
<gene>
    <name evidence="2" type="ORF">M404DRAFT_615549</name>
</gene>
<dbReference type="InParanoid" id="A0A0C3NS87"/>
<protein>
    <submittedName>
        <fullName evidence="2">Uncharacterized protein</fullName>
    </submittedName>
</protein>
<evidence type="ECO:0000313" key="3">
    <source>
        <dbReference type="Proteomes" id="UP000054217"/>
    </source>
</evidence>
<feature type="compositionally biased region" description="Pro residues" evidence="1">
    <location>
        <begin position="18"/>
        <end position="27"/>
    </location>
</feature>
<feature type="region of interest" description="Disordered" evidence="1">
    <location>
        <begin position="1"/>
        <end position="125"/>
    </location>
</feature>
<reference evidence="2 3" key="1">
    <citation type="submission" date="2014-04" db="EMBL/GenBank/DDBJ databases">
        <authorList>
            <consortium name="DOE Joint Genome Institute"/>
            <person name="Kuo A."/>
            <person name="Kohler A."/>
            <person name="Costa M.D."/>
            <person name="Nagy L.G."/>
            <person name="Floudas D."/>
            <person name="Copeland A."/>
            <person name="Barry K.W."/>
            <person name="Cichocki N."/>
            <person name="Veneault-Fourrey C."/>
            <person name="LaButti K."/>
            <person name="Lindquist E.A."/>
            <person name="Lipzen A."/>
            <person name="Lundell T."/>
            <person name="Morin E."/>
            <person name="Murat C."/>
            <person name="Sun H."/>
            <person name="Tunlid A."/>
            <person name="Henrissat B."/>
            <person name="Grigoriev I.V."/>
            <person name="Hibbett D.S."/>
            <person name="Martin F."/>
            <person name="Nordberg H.P."/>
            <person name="Cantor M.N."/>
            <person name="Hua S.X."/>
        </authorList>
    </citation>
    <scope>NUCLEOTIDE SEQUENCE [LARGE SCALE GENOMIC DNA]</scope>
    <source>
        <strain evidence="2 3">Marx 270</strain>
    </source>
</reference>